<feature type="transmembrane region" description="Helical" evidence="9">
    <location>
        <begin position="333"/>
        <end position="354"/>
    </location>
</feature>
<evidence type="ECO:0000256" key="2">
    <source>
        <dbReference type="ARBA" id="ARBA00010072"/>
    </source>
</evidence>
<dbReference type="CDD" id="cd06261">
    <property type="entry name" value="TM_PBP2"/>
    <property type="match status" value="1"/>
</dbReference>
<evidence type="ECO:0000313" key="12">
    <source>
        <dbReference type="EMBL" id="SES68101.1"/>
    </source>
</evidence>
<keyword evidence="5 9" id="KW-0812">Transmembrane</keyword>
<dbReference type="InterPro" id="IPR001638">
    <property type="entry name" value="Solute-binding_3/MltF_N"/>
</dbReference>
<keyword evidence="3 9" id="KW-0813">Transport</keyword>
<evidence type="ECO:0000259" key="11">
    <source>
        <dbReference type="PROSITE" id="PS50928"/>
    </source>
</evidence>
<dbReference type="Pfam" id="PF00528">
    <property type="entry name" value="BPD_transp_1"/>
    <property type="match status" value="1"/>
</dbReference>
<dbReference type="GO" id="GO:0022857">
    <property type="term" value="F:transmembrane transporter activity"/>
    <property type="evidence" value="ECO:0007669"/>
    <property type="project" value="InterPro"/>
</dbReference>
<accession>A0A1H9YHW5</accession>
<dbReference type="InterPro" id="IPR010065">
    <property type="entry name" value="AA_ABC_transptr_permease_3TM"/>
</dbReference>
<dbReference type="Pfam" id="PF00497">
    <property type="entry name" value="SBP_bac_3"/>
    <property type="match status" value="1"/>
</dbReference>
<gene>
    <name evidence="12" type="ORF">SAMN04487772_1023</name>
</gene>
<evidence type="ECO:0000256" key="1">
    <source>
        <dbReference type="ARBA" id="ARBA00004651"/>
    </source>
</evidence>
<dbReference type="SUPFAM" id="SSF53850">
    <property type="entry name" value="Periplasmic binding protein-like II"/>
    <property type="match status" value="1"/>
</dbReference>
<dbReference type="InterPro" id="IPR035906">
    <property type="entry name" value="MetI-like_sf"/>
</dbReference>
<protein>
    <submittedName>
        <fullName evidence="12">Amino acid ABC transporter substrate-binding protein, PAAT family /amino acid ABC transporter membrane protein, PAAT family</fullName>
    </submittedName>
</protein>
<evidence type="ECO:0000256" key="8">
    <source>
        <dbReference type="ARBA" id="ARBA00023136"/>
    </source>
</evidence>
<evidence type="ECO:0000256" key="3">
    <source>
        <dbReference type="ARBA" id="ARBA00022448"/>
    </source>
</evidence>
<sequence length="495" mass="53369">MKEKLRKWAYLLICAAMLIGFAGCSSSSADKKNASAESIIVGTEAGFAPYEFMEGNQVVGIDMDIAEKIANKTGKKLVIKNMDFDGALVAVQQGKVDFVAAGVSVTEERKKNMDFSDNYVDSTDVVVVNADKPALQGVTELNDKVIGVQQGNVADLWVSNEDNVTAKEIKRYTAFAQAAQDLKNGKIDCIVMDEAPAKKLVKSVSGLKILEGEENIAFSDNYAIAVKKGNQELLTKINAVIKELKDNGGMDEIFAKYGSEEERSWISNIGGRFYDSLIKGGRYKTYLSGLLVTIEISFFAILLGILLGVLIAIGKVTANANSKFGWLGKLCGIYTTIIRGTPVIVQLLIIYNLIFTSKDANPILTGAVCFGINSSAYVAEIVRAGIESLDNGQTEAGRSLGFTYGQTMIYIILPQAVRNILPALGNEFISLIKETSVAGYIAVTDLTKAAQLVGNRTYDVLPPLIIAAAIYLVMVVGLTKGLSLIERRMGQGDRG</sequence>
<dbReference type="Proteomes" id="UP000199800">
    <property type="component" value="Unassembled WGS sequence"/>
</dbReference>
<keyword evidence="7 9" id="KW-1133">Transmembrane helix</keyword>
<dbReference type="EMBL" id="FOHN01000002">
    <property type="protein sequence ID" value="SES68101.1"/>
    <property type="molecule type" value="Genomic_DNA"/>
</dbReference>
<feature type="signal peptide" evidence="10">
    <location>
        <begin position="1"/>
        <end position="22"/>
    </location>
</feature>
<name>A0A1H9YHW5_9FIRM</name>
<dbReference type="PROSITE" id="PS50928">
    <property type="entry name" value="ABC_TM1"/>
    <property type="match status" value="1"/>
</dbReference>
<keyword evidence="4" id="KW-1003">Cell membrane</keyword>
<feature type="transmembrane region" description="Helical" evidence="9">
    <location>
        <begin position="286"/>
        <end position="313"/>
    </location>
</feature>
<evidence type="ECO:0000256" key="5">
    <source>
        <dbReference type="ARBA" id="ARBA00022692"/>
    </source>
</evidence>
<dbReference type="PANTHER" id="PTHR30614:SF20">
    <property type="entry name" value="GLUTAMINE TRANSPORT SYSTEM PERMEASE PROTEIN GLNP"/>
    <property type="match status" value="1"/>
</dbReference>
<keyword evidence="13" id="KW-1185">Reference proteome</keyword>
<evidence type="ECO:0000313" key="13">
    <source>
        <dbReference type="Proteomes" id="UP000199800"/>
    </source>
</evidence>
<dbReference type="InterPro" id="IPR000515">
    <property type="entry name" value="MetI-like"/>
</dbReference>
<evidence type="ECO:0000256" key="9">
    <source>
        <dbReference type="RuleBase" id="RU363032"/>
    </source>
</evidence>
<keyword evidence="8 9" id="KW-0472">Membrane</keyword>
<dbReference type="AlphaFoldDB" id="A0A1H9YHW5"/>
<feature type="transmembrane region" description="Helical" evidence="9">
    <location>
        <begin position="460"/>
        <end position="479"/>
    </location>
</feature>
<keyword evidence="10" id="KW-0732">Signal</keyword>
<feature type="chain" id="PRO_5039404903" evidence="10">
    <location>
        <begin position="23"/>
        <end position="495"/>
    </location>
</feature>
<dbReference type="PROSITE" id="PS51257">
    <property type="entry name" value="PROKAR_LIPOPROTEIN"/>
    <property type="match status" value="1"/>
</dbReference>
<reference evidence="12 13" key="1">
    <citation type="submission" date="2016-10" db="EMBL/GenBank/DDBJ databases">
        <authorList>
            <person name="de Groot N.N."/>
        </authorList>
    </citation>
    <scope>NUCLEOTIDE SEQUENCE [LARGE SCALE GENOMIC DNA]</scope>
    <source>
        <strain evidence="12 13">DSM 1801</strain>
    </source>
</reference>
<organism evidence="12 13">
    <name type="scientific">[Clostridium] polysaccharolyticum</name>
    <dbReference type="NCBI Taxonomy" id="29364"/>
    <lineage>
        <taxon>Bacteria</taxon>
        <taxon>Bacillati</taxon>
        <taxon>Bacillota</taxon>
        <taxon>Clostridia</taxon>
        <taxon>Lachnospirales</taxon>
        <taxon>Lachnospiraceae</taxon>
    </lineage>
</organism>
<dbReference type="NCBIfam" id="TIGR01726">
    <property type="entry name" value="HEQRo_perm_3TM"/>
    <property type="match status" value="1"/>
</dbReference>
<evidence type="ECO:0000256" key="10">
    <source>
        <dbReference type="SAM" id="SignalP"/>
    </source>
</evidence>
<dbReference type="PANTHER" id="PTHR30614">
    <property type="entry name" value="MEMBRANE COMPONENT OF AMINO ACID ABC TRANSPORTER"/>
    <property type="match status" value="1"/>
</dbReference>
<dbReference type="SUPFAM" id="SSF161098">
    <property type="entry name" value="MetI-like"/>
    <property type="match status" value="1"/>
</dbReference>
<evidence type="ECO:0000256" key="6">
    <source>
        <dbReference type="ARBA" id="ARBA00022970"/>
    </source>
</evidence>
<feature type="domain" description="ABC transmembrane type-1" evidence="11">
    <location>
        <begin position="290"/>
        <end position="483"/>
    </location>
</feature>
<dbReference type="FunFam" id="1.10.3720.10:FF:000033">
    <property type="entry name" value="Polar amino acid ABC transporter permease"/>
    <property type="match status" value="1"/>
</dbReference>
<dbReference type="Gene3D" id="1.10.3720.10">
    <property type="entry name" value="MetI-like"/>
    <property type="match status" value="1"/>
</dbReference>
<evidence type="ECO:0000256" key="4">
    <source>
        <dbReference type="ARBA" id="ARBA00022475"/>
    </source>
</evidence>
<keyword evidence="6" id="KW-0029">Amino-acid transport</keyword>
<comment type="subcellular location">
    <subcellularLocation>
        <location evidence="1 9">Cell membrane</location>
        <topology evidence="1 9">Multi-pass membrane protein</topology>
    </subcellularLocation>
</comment>
<dbReference type="SMART" id="SM00062">
    <property type="entry name" value="PBPb"/>
    <property type="match status" value="1"/>
</dbReference>
<dbReference type="Gene3D" id="3.40.190.10">
    <property type="entry name" value="Periplasmic binding protein-like II"/>
    <property type="match status" value="2"/>
</dbReference>
<dbReference type="InterPro" id="IPR043429">
    <property type="entry name" value="ArtM/GltK/GlnP/TcyL/YhdX-like"/>
</dbReference>
<evidence type="ECO:0000256" key="7">
    <source>
        <dbReference type="ARBA" id="ARBA00022989"/>
    </source>
</evidence>
<dbReference type="GO" id="GO:0043190">
    <property type="term" value="C:ATP-binding cassette (ABC) transporter complex"/>
    <property type="evidence" value="ECO:0007669"/>
    <property type="project" value="InterPro"/>
</dbReference>
<dbReference type="STRING" id="29364.SAMN04487772_1023"/>
<dbReference type="GO" id="GO:0006865">
    <property type="term" value="P:amino acid transport"/>
    <property type="evidence" value="ECO:0007669"/>
    <property type="project" value="UniProtKB-KW"/>
</dbReference>
<proteinExistence type="inferred from homology"/>
<comment type="similarity">
    <text evidence="2">Belongs to the binding-protein-dependent transport system permease family. HisMQ subfamily.</text>
</comment>